<reference evidence="2 3" key="1">
    <citation type="submission" date="2019-03" db="EMBL/GenBank/DDBJ databases">
        <title>Genomic Encyclopedia of Type Strains, Phase III (KMG-III): the genomes of soil and plant-associated and newly described type strains.</title>
        <authorList>
            <person name="Whitman W."/>
        </authorList>
    </citation>
    <scope>NUCLEOTIDE SEQUENCE [LARGE SCALE GENOMIC DNA]</scope>
    <source>
        <strain evidence="2 3">CECT 7972</strain>
    </source>
</reference>
<dbReference type="AlphaFoldDB" id="A0A4V3DQ96"/>
<keyword evidence="1" id="KW-0812">Transmembrane</keyword>
<proteinExistence type="predicted"/>
<comment type="caution">
    <text evidence="2">The sequence shown here is derived from an EMBL/GenBank/DDBJ whole genome shotgun (WGS) entry which is preliminary data.</text>
</comment>
<dbReference type="STRING" id="1265846.PROCOU_12378"/>
<evidence type="ECO:0000313" key="3">
    <source>
        <dbReference type="Proteomes" id="UP000295558"/>
    </source>
</evidence>
<feature type="transmembrane region" description="Helical" evidence="1">
    <location>
        <begin position="30"/>
        <end position="45"/>
    </location>
</feature>
<dbReference type="EMBL" id="SNZK01000001">
    <property type="protein sequence ID" value="TDR55366.1"/>
    <property type="molecule type" value="Genomic_DNA"/>
</dbReference>
<dbReference type="RefSeq" id="WP_166666074.1">
    <property type="nucleotide sequence ID" value="NZ_JAARQJ010000004.1"/>
</dbReference>
<evidence type="ECO:0000256" key="1">
    <source>
        <dbReference type="SAM" id="Phobius"/>
    </source>
</evidence>
<name>A0A4V3DQ96_9LIST</name>
<protein>
    <submittedName>
        <fullName evidence="2">Uncharacterized protein</fullName>
    </submittedName>
</protein>
<evidence type="ECO:0000313" key="2">
    <source>
        <dbReference type="EMBL" id="TDR55366.1"/>
    </source>
</evidence>
<organism evidence="2 3">
    <name type="scientific">Listeria rocourtiae</name>
    <dbReference type="NCBI Taxonomy" id="647910"/>
    <lineage>
        <taxon>Bacteria</taxon>
        <taxon>Bacillati</taxon>
        <taxon>Bacillota</taxon>
        <taxon>Bacilli</taxon>
        <taxon>Bacillales</taxon>
        <taxon>Listeriaceae</taxon>
        <taxon>Listeria</taxon>
    </lineage>
</organism>
<keyword evidence="3" id="KW-1185">Reference proteome</keyword>
<accession>A0A4V3DQ96</accession>
<dbReference type="Proteomes" id="UP000295558">
    <property type="component" value="Unassembled WGS sequence"/>
</dbReference>
<gene>
    <name evidence="2" type="ORF">DFP96_101300</name>
</gene>
<sequence length="46" mass="5104">MLHTIVLALAILVLLQTVYFFIRKNTDMGVMFLLIGIALLIISTIG</sequence>
<keyword evidence="1" id="KW-0472">Membrane</keyword>
<keyword evidence="1" id="KW-1133">Transmembrane helix</keyword>